<proteinExistence type="predicted"/>
<dbReference type="Proteomes" id="UP000486351">
    <property type="component" value="Unassembled WGS sequence"/>
</dbReference>
<dbReference type="EMBL" id="QXFY01000669">
    <property type="protein sequence ID" value="KAE9338382.1"/>
    <property type="molecule type" value="Genomic_DNA"/>
</dbReference>
<comment type="caution">
    <text evidence="1">The sequence shown here is derived from an EMBL/GenBank/DDBJ whole genome shotgun (WGS) entry which is preliminary data.</text>
</comment>
<accession>A0A6G0RQB6</accession>
<dbReference type="AlphaFoldDB" id="A0A6G0RQB6"/>
<sequence>MASPPSSLGGAHRTVSIVALVMPSSTRVGALGVVYGCILAGTDGCNWPDPDAGEVGGQKLIIWSKT</sequence>
<protein>
    <submittedName>
        <fullName evidence="1">Uncharacterized protein</fullName>
    </submittedName>
</protein>
<evidence type="ECO:0000313" key="2">
    <source>
        <dbReference type="Proteomes" id="UP000486351"/>
    </source>
</evidence>
<gene>
    <name evidence="1" type="ORF">PF008_g12098</name>
</gene>
<evidence type="ECO:0000313" key="1">
    <source>
        <dbReference type="EMBL" id="KAE9338382.1"/>
    </source>
</evidence>
<name>A0A6G0RQB6_9STRA</name>
<organism evidence="1 2">
    <name type="scientific">Phytophthora fragariae</name>
    <dbReference type="NCBI Taxonomy" id="53985"/>
    <lineage>
        <taxon>Eukaryota</taxon>
        <taxon>Sar</taxon>
        <taxon>Stramenopiles</taxon>
        <taxon>Oomycota</taxon>
        <taxon>Peronosporomycetes</taxon>
        <taxon>Peronosporales</taxon>
        <taxon>Peronosporaceae</taxon>
        <taxon>Phytophthora</taxon>
    </lineage>
</organism>
<reference evidence="1 2" key="1">
    <citation type="submission" date="2018-09" db="EMBL/GenBank/DDBJ databases">
        <title>Genomic investigation of the strawberry pathogen Phytophthora fragariae indicates pathogenicity is determined by transcriptional variation in three key races.</title>
        <authorList>
            <person name="Adams T.M."/>
            <person name="Armitage A.D."/>
            <person name="Sobczyk M.K."/>
            <person name="Bates H.J."/>
            <person name="Dunwell J.M."/>
            <person name="Nellist C.F."/>
            <person name="Harrison R.J."/>
        </authorList>
    </citation>
    <scope>NUCLEOTIDE SEQUENCE [LARGE SCALE GENOMIC DNA]</scope>
    <source>
        <strain evidence="1 2">NOV-77</strain>
    </source>
</reference>